<evidence type="ECO:0000313" key="3">
    <source>
        <dbReference type="Proteomes" id="UP000006727"/>
    </source>
</evidence>
<gene>
    <name evidence="1" type="ORF">PHYPA_027549</name>
</gene>
<proteinExistence type="predicted"/>
<reference evidence="1 3" key="1">
    <citation type="journal article" date="2008" name="Science">
        <title>The Physcomitrella genome reveals evolutionary insights into the conquest of land by plants.</title>
        <authorList>
            <person name="Rensing S."/>
            <person name="Lang D."/>
            <person name="Zimmer A."/>
            <person name="Terry A."/>
            <person name="Salamov A."/>
            <person name="Shapiro H."/>
            <person name="Nishiyama T."/>
            <person name="Perroud P.-F."/>
            <person name="Lindquist E."/>
            <person name="Kamisugi Y."/>
            <person name="Tanahashi T."/>
            <person name="Sakakibara K."/>
            <person name="Fujita T."/>
            <person name="Oishi K."/>
            <person name="Shin-I T."/>
            <person name="Kuroki Y."/>
            <person name="Toyoda A."/>
            <person name="Suzuki Y."/>
            <person name="Hashimoto A."/>
            <person name="Yamaguchi K."/>
            <person name="Sugano A."/>
            <person name="Kohara Y."/>
            <person name="Fujiyama A."/>
            <person name="Anterola A."/>
            <person name="Aoki S."/>
            <person name="Ashton N."/>
            <person name="Barbazuk W.B."/>
            <person name="Barker E."/>
            <person name="Bennetzen J."/>
            <person name="Bezanilla M."/>
            <person name="Blankenship R."/>
            <person name="Cho S.H."/>
            <person name="Dutcher S."/>
            <person name="Estelle M."/>
            <person name="Fawcett J.A."/>
            <person name="Gundlach H."/>
            <person name="Hanada K."/>
            <person name="Heyl A."/>
            <person name="Hicks K.A."/>
            <person name="Hugh J."/>
            <person name="Lohr M."/>
            <person name="Mayer K."/>
            <person name="Melkozernov A."/>
            <person name="Murata T."/>
            <person name="Nelson D."/>
            <person name="Pils B."/>
            <person name="Prigge M."/>
            <person name="Reiss B."/>
            <person name="Renner T."/>
            <person name="Rombauts S."/>
            <person name="Rushton P."/>
            <person name="Sanderfoot A."/>
            <person name="Schween G."/>
            <person name="Shiu S.-H."/>
            <person name="Stueber K."/>
            <person name="Theodoulou F.L."/>
            <person name="Tu H."/>
            <person name="Van de Peer Y."/>
            <person name="Verrier P.J."/>
            <person name="Waters E."/>
            <person name="Wood A."/>
            <person name="Yang L."/>
            <person name="Cove D."/>
            <person name="Cuming A."/>
            <person name="Hasebe M."/>
            <person name="Lucas S."/>
            <person name="Mishler D.B."/>
            <person name="Reski R."/>
            <person name="Grigoriev I."/>
            <person name="Quatrano R.S."/>
            <person name="Boore J.L."/>
        </authorList>
    </citation>
    <scope>NUCLEOTIDE SEQUENCE [LARGE SCALE GENOMIC DNA]</scope>
    <source>
        <strain evidence="2 3">cv. Gransden 2004</strain>
    </source>
</reference>
<dbReference type="Proteomes" id="UP000006727">
    <property type="component" value="Chromosome 23"/>
</dbReference>
<organism evidence="1">
    <name type="scientific">Physcomitrium patens</name>
    <name type="common">Spreading-leaved earth moss</name>
    <name type="synonym">Physcomitrella patens</name>
    <dbReference type="NCBI Taxonomy" id="3218"/>
    <lineage>
        <taxon>Eukaryota</taxon>
        <taxon>Viridiplantae</taxon>
        <taxon>Streptophyta</taxon>
        <taxon>Embryophyta</taxon>
        <taxon>Bryophyta</taxon>
        <taxon>Bryophytina</taxon>
        <taxon>Bryopsida</taxon>
        <taxon>Funariidae</taxon>
        <taxon>Funariales</taxon>
        <taxon>Funariaceae</taxon>
        <taxon>Physcomitrium</taxon>
    </lineage>
</organism>
<sequence length="115" mass="13084">MPCPSNYVHALPNCILTLSNDLRINNGCVAHVGLCASHIWTLRAFSERKDRQITCSFLGFNAHIQNRESGPWKTCFRETVILEESFIFGALLMDRYCRRPQSSRPLKVDAVAMAR</sequence>
<dbReference type="PaxDb" id="3218-PP1S82_50V6.1"/>
<evidence type="ECO:0000313" key="2">
    <source>
        <dbReference type="EnsemblPlants" id="Pp3c23_1990V3.1"/>
    </source>
</evidence>
<dbReference type="InParanoid" id="A0A2K1IHV2"/>
<keyword evidence="3" id="KW-1185">Reference proteome</keyword>
<dbReference type="Gramene" id="Pp3c23_1990V3.1">
    <property type="protein sequence ID" value="Pp3c23_1990V3.1"/>
    <property type="gene ID" value="Pp3c23_1990"/>
</dbReference>
<accession>A0A2K1IHV2</accession>
<protein>
    <submittedName>
        <fullName evidence="1 2">Uncharacterized protein</fullName>
    </submittedName>
</protein>
<dbReference type="EnsemblPlants" id="Pp3c23_1990V3.1">
    <property type="protein sequence ID" value="Pp3c23_1990V3.1"/>
    <property type="gene ID" value="Pp3c23_1990"/>
</dbReference>
<name>A0A2K1IHV2_PHYPA</name>
<reference evidence="2" key="3">
    <citation type="submission" date="2020-12" db="UniProtKB">
        <authorList>
            <consortium name="EnsemblPlants"/>
        </authorList>
    </citation>
    <scope>IDENTIFICATION</scope>
</reference>
<dbReference type="EMBL" id="ABEU02000023">
    <property type="protein sequence ID" value="PNR28857.1"/>
    <property type="molecule type" value="Genomic_DNA"/>
</dbReference>
<dbReference type="AlphaFoldDB" id="A0A2K1IHV2"/>
<reference evidence="1 3" key="2">
    <citation type="journal article" date="2018" name="Plant J.">
        <title>The Physcomitrella patens chromosome-scale assembly reveals moss genome structure and evolution.</title>
        <authorList>
            <person name="Lang D."/>
            <person name="Ullrich K.K."/>
            <person name="Murat F."/>
            <person name="Fuchs J."/>
            <person name="Jenkins J."/>
            <person name="Haas F.B."/>
            <person name="Piednoel M."/>
            <person name="Gundlach H."/>
            <person name="Van Bel M."/>
            <person name="Meyberg R."/>
            <person name="Vives C."/>
            <person name="Morata J."/>
            <person name="Symeonidi A."/>
            <person name="Hiss M."/>
            <person name="Muchero W."/>
            <person name="Kamisugi Y."/>
            <person name="Saleh O."/>
            <person name="Blanc G."/>
            <person name="Decker E.L."/>
            <person name="van Gessel N."/>
            <person name="Grimwood J."/>
            <person name="Hayes R.D."/>
            <person name="Graham S.W."/>
            <person name="Gunter L.E."/>
            <person name="McDaniel S.F."/>
            <person name="Hoernstein S.N.W."/>
            <person name="Larsson A."/>
            <person name="Li F.W."/>
            <person name="Perroud P.F."/>
            <person name="Phillips J."/>
            <person name="Ranjan P."/>
            <person name="Rokshar D.S."/>
            <person name="Rothfels C.J."/>
            <person name="Schneider L."/>
            <person name="Shu S."/>
            <person name="Stevenson D.W."/>
            <person name="Thummler F."/>
            <person name="Tillich M."/>
            <person name="Villarreal Aguilar J.C."/>
            <person name="Widiez T."/>
            <person name="Wong G.K."/>
            <person name="Wymore A."/>
            <person name="Zhang Y."/>
            <person name="Zimmer A.D."/>
            <person name="Quatrano R.S."/>
            <person name="Mayer K.F.X."/>
            <person name="Goodstein D."/>
            <person name="Casacuberta J.M."/>
            <person name="Vandepoele K."/>
            <person name="Reski R."/>
            <person name="Cuming A.C."/>
            <person name="Tuskan G.A."/>
            <person name="Maumus F."/>
            <person name="Salse J."/>
            <person name="Schmutz J."/>
            <person name="Rensing S.A."/>
        </authorList>
    </citation>
    <scope>NUCLEOTIDE SEQUENCE [LARGE SCALE GENOMIC DNA]</scope>
    <source>
        <strain evidence="2 3">cv. Gransden 2004</strain>
    </source>
</reference>
<evidence type="ECO:0000313" key="1">
    <source>
        <dbReference type="EMBL" id="PNR28857.1"/>
    </source>
</evidence>